<dbReference type="InterPro" id="IPR028090">
    <property type="entry name" value="JAB_dom_prok"/>
</dbReference>
<keyword evidence="4" id="KW-0862">Zinc</keyword>
<dbReference type="GO" id="GO:0006508">
    <property type="term" value="P:proteolysis"/>
    <property type="evidence" value="ECO:0007669"/>
    <property type="project" value="UniProtKB-KW"/>
</dbReference>
<sequence>MNADTSKIILTSKLEKELLAACRSRLPYEACGIVLAAQSDTEGNEALMKPDSFAIVRNVSTNPERTFRFSPEEYVAAVYEAQKNQRRLVGFFHSHPTGEPLPSFEDGQGSLSWGTYWIVGLGKESGPEIAVYRRDEAGDWLPLSLERVP</sequence>
<dbReference type="Gene3D" id="3.40.140.10">
    <property type="entry name" value="Cytidine Deaminase, domain 2"/>
    <property type="match status" value="1"/>
</dbReference>
<reference evidence="7 8" key="1">
    <citation type="submission" date="2018-09" db="EMBL/GenBank/DDBJ databases">
        <title>Cohnella cavernae sp. nov., isolated from a karst cave.</title>
        <authorList>
            <person name="Zhu H."/>
        </authorList>
    </citation>
    <scope>NUCLEOTIDE SEQUENCE [LARGE SCALE GENOMIC DNA]</scope>
    <source>
        <strain evidence="7 8">K2E09-144</strain>
    </source>
</reference>
<evidence type="ECO:0000256" key="4">
    <source>
        <dbReference type="ARBA" id="ARBA00022833"/>
    </source>
</evidence>
<gene>
    <name evidence="7" type="ORF">D3H35_28010</name>
</gene>
<keyword evidence="3" id="KW-0378">Hydrolase</keyword>
<evidence type="ECO:0000256" key="5">
    <source>
        <dbReference type="ARBA" id="ARBA00023049"/>
    </source>
</evidence>
<keyword evidence="1" id="KW-0645">Protease</keyword>
<keyword evidence="2" id="KW-0479">Metal-binding</keyword>
<evidence type="ECO:0000256" key="3">
    <source>
        <dbReference type="ARBA" id="ARBA00022801"/>
    </source>
</evidence>
<dbReference type="Pfam" id="PF14464">
    <property type="entry name" value="Prok-JAB"/>
    <property type="match status" value="1"/>
</dbReference>
<dbReference type="PANTHER" id="PTHR34858:SF1">
    <property type="entry name" value="CYSO-CYSTEINE PEPTIDASE"/>
    <property type="match status" value="1"/>
</dbReference>
<dbReference type="SUPFAM" id="SSF102712">
    <property type="entry name" value="JAB1/MPN domain"/>
    <property type="match status" value="1"/>
</dbReference>
<evidence type="ECO:0000256" key="1">
    <source>
        <dbReference type="ARBA" id="ARBA00022670"/>
    </source>
</evidence>
<evidence type="ECO:0000256" key="2">
    <source>
        <dbReference type="ARBA" id="ARBA00022723"/>
    </source>
</evidence>
<dbReference type="EMBL" id="QXJM01000052">
    <property type="protein sequence ID" value="RIE00582.1"/>
    <property type="molecule type" value="Genomic_DNA"/>
</dbReference>
<dbReference type="OrthoDB" id="9802958at2"/>
<dbReference type="GO" id="GO:0008235">
    <property type="term" value="F:metalloexopeptidase activity"/>
    <property type="evidence" value="ECO:0007669"/>
    <property type="project" value="TreeGrafter"/>
</dbReference>
<dbReference type="GO" id="GO:0008270">
    <property type="term" value="F:zinc ion binding"/>
    <property type="evidence" value="ECO:0007669"/>
    <property type="project" value="TreeGrafter"/>
</dbReference>
<feature type="domain" description="JAB" evidence="6">
    <location>
        <begin position="13"/>
        <end position="123"/>
    </location>
</feature>
<evidence type="ECO:0000313" key="8">
    <source>
        <dbReference type="Proteomes" id="UP000266340"/>
    </source>
</evidence>
<accession>A0A398CFB6</accession>
<dbReference type="Proteomes" id="UP000266340">
    <property type="component" value="Unassembled WGS sequence"/>
</dbReference>
<dbReference type="AlphaFoldDB" id="A0A398CFB6"/>
<protein>
    <submittedName>
        <fullName evidence="7">M67 family peptidase</fullName>
    </submittedName>
</protein>
<keyword evidence="5" id="KW-0482">Metalloprotease</keyword>
<dbReference type="RefSeq" id="WP_119152403.1">
    <property type="nucleotide sequence ID" value="NZ_JBHSOV010000006.1"/>
</dbReference>
<dbReference type="InterPro" id="IPR051929">
    <property type="entry name" value="VirAsm_ModProt"/>
</dbReference>
<dbReference type="PANTHER" id="PTHR34858">
    <property type="entry name" value="CYSO-CYSTEINE PEPTIDASE"/>
    <property type="match status" value="1"/>
</dbReference>
<evidence type="ECO:0000259" key="6">
    <source>
        <dbReference type="Pfam" id="PF14464"/>
    </source>
</evidence>
<dbReference type="CDD" id="cd08070">
    <property type="entry name" value="MPN_like"/>
    <property type="match status" value="1"/>
</dbReference>
<organism evidence="7 8">
    <name type="scientific">Cohnella faecalis</name>
    <dbReference type="NCBI Taxonomy" id="2315694"/>
    <lineage>
        <taxon>Bacteria</taxon>
        <taxon>Bacillati</taxon>
        <taxon>Bacillota</taxon>
        <taxon>Bacilli</taxon>
        <taxon>Bacillales</taxon>
        <taxon>Paenibacillaceae</taxon>
        <taxon>Cohnella</taxon>
    </lineage>
</organism>
<evidence type="ECO:0000313" key="7">
    <source>
        <dbReference type="EMBL" id="RIE00582.1"/>
    </source>
</evidence>
<name>A0A398CFB6_9BACL</name>
<comment type="caution">
    <text evidence="7">The sequence shown here is derived from an EMBL/GenBank/DDBJ whole genome shotgun (WGS) entry which is preliminary data.</text>
</comment>
<proteinExistence type="predicted"/>
<keyword evidence="8" id="KW-1185">Reference proteome</keyword>